<dbReference type="InterPro" id="IPR004268">
    <property type="entry name" value="MurJ"/>
</dbReference>
<feature type="transmembrane region" description="Helical" evidence="8">
    <location>
        <begin position="161"/>
        <end position="179"/>
    </location>
</feature>
<feature type="transmembrane region" description="Helical" evidence="8">
    <location>
        <begin position="227"/>
        <end position="251"/>
    </location>
</feature>
<feature type="transmembrane region" description="Helical" evidence="8">
    <location>
        <begin position="380"/>
        <end position="401"/>
    </location>
</feature>
<dbReference type="Proteomes" id="UP000050668">
    <property type="component" value="Unassembled WGS sequence"/>
</dbReference>
<dbReference type="PANTHER" id="PTHR47019">
    <property type="entry name" value="LIPID II FLIPPASE MURJ"/>
    <property type="match status" value="1"/>
</dbReference>
<accession>A0ABR5JWV7</accession>
<evidence type="ECO:0000256" key="6">
    <source>
        <dbReference type="ARBA" id="ARBA00022989"/>
    </source>
</evidence>
<sequence>MNNFFKIIGAVAIINIVARVFGFLREVIIGFQYGSTHISDSIFTAYTIPNFLYLVVGGAFTTAVISIYNRETTDRALFVKQSFTIVMVTVTLMTVIMMVFANPILEVFNREKIEQGLISQSDLDLTKYLYYWMMPSSILLVLSSWYSGLLNVNQKFHLSSFAILVYNAIFLVIAVALSLTSLGAIGYGISALLSAIVMVYFLIIGYRKLDSFPVGISFKHNVSSKQLWILVLPLMLGGATIQLYALLHRLFAGMLSEGAVASVNYASKLMQFPQAILITAVTTVIYPILSQKEADHDHVSIKKLYSKGLHYLFLLLVPVTIYSYFYSKNLVQVIFEYRNFDAQSTAMTWPVLAIFVLSMYFLAANTYITRFYYAKGDSMAPVIFSLLNVFGVNIVVIMMYIDTLGAAAIAWGTLISSIVNFVMLVGYAIFKYDLKMGVFSKELQFFRAIPPMIIIFIVVYFSSHYLVFDYKWVTFIVGLVIFSAAVFGSYLLFGVKEVKELTDKLKRKFLKH</sequence>
<organism evidence="9 10">
    <name type="scientific">Lysinibacillus contaminans</name>
    <dbReference type="NCBI Taxonomy" id="1293441"/>
    <lineage>
        <taxon>Bacteria</taxon>
        <taxon>Bacillati</taxon>
        <taxon>Bacillota</taxon>
        <taxon>Bacilli</taxon>
        <taxon>Bacillales</taxon>
        <taxon>Bacillaceae</taxon>
        <taxon>Lysinibacillus</taxon>
    </lineage>
</organism>
<evidence type="ECO:0000256" key="5">
    <source>
        <dbReference type="ARBA" id="ARBA00022984"/>
    </source>
</evidence>
<keyword evidence="7 8" id="KW-0472">Membrane</keyword>
<name>A0ABR5JWV7_9BACI</name>
<feature type="transmembrane region" description="Helical" evidence="8">
    <location>
        <begin position="309"/>
        <end position="327"/>
    </location>
</feature>
<protein>
    <submittedName>
        <fullName evidence="9">Membrane protein</fullName>
    </submittedName>
</protein>
<evidence type="ECO:0000256" key="4">
    <source>
        <dbReference type="ARBA" id="ARBA00022960"/>
    </source>
</evidence>
<keyword evidence="4" id="KW-0133">Cell shape</keyword>
<dbReference type="Pfam" id="PF03023">
    <property type="entry name" value="MurJ"/>
    <property type="match status" value="1"/>
</dbReference>
<proteinExistence type="predicted"/>
<evidence type="ECO:0000256" key="2">
    <source>
        <dbReference type="ARBA" id="ARBA00022475"/>
    </source>
</evidence>
<evidence type="ECO:0000256" key="3">
    <source>
        <dbReference type="ARBA" id="ARBA00022692"/>
    </source>
</evidence>
<keyword evidence="6 8" id="KW-1133">Transmembrane helix</keyword>
<evidence type="ECO:0000313" key="10">
    <source>
        <dbReference type="Proteomes" id="UP000050668"/>
    </source>
</evidence>
<feature type="transmembrane region" description="Helical" evidence="8">
    <location>
        <begin position="472"/>
        <end position="493"/>
    </location>
</feature>
<dbReference type="RefSeq" id="WP_053585342.1">
    <property type="nucleotide sequence ID" value="NZ_LGRV01000007.1"/>
</dbReference>
<keyword evidence="5" id="KW-0573">Peptidoglycan synthesis</keyword>
<feature type="transmembrane region" description="Helical" evidence="8">
    <location>
        <begin position="185"/>
        <end position="206"/>
    </location>
</feature>
<feature type="transmembrane region" description="Helical" evidence="8">
    <location>
        <begin position="271"/>
        <end position="289"/>
    </location>
</feature>
<feature type="transmembrane region" description="Helical" evidence="8">
    <location>
        <begin position="445"/>
        <end position="466"/>
    </location>
</feature>
<keyword evidence="3 8" id="KW-0812">Transmembrane</keyword>
<gene>
    <name evidence="9" type="ORF">AEA09_18085</name>
</gene>
<evidence type="ECO:0000256" key="8">
    <source>
        <dbReference type="SAM" id="Phobius"/>
    </source>
</evidence>
<evidence type="ECO:0000313" key="9">
    <source>
        <dbReference type="EMBL" id="KOS66643.1"/>
    </source>
</evidence>
<feature type="transmembrane region" description="Helical" evidence="8">
    <location>
        <begin position="51"/>
        <end position="70"/>
    </location>
</feature>
<keyword evidence="10" id="KW-1185">Reference proteome</keyword>
<dbReference type="EMBL" id="LGRV01000007">
    <property type="protein sequence ID" value="KOS66643.1"/>
    <property type="molecule type" value="Genomic_DNA"/>
</dbReference>
<feature type="transmembrane region" description="Helical" evidence="8">
    <location>
        <begin position="82"/>
        <end position="101"/>
    </location>
</feature>
<reference evidence="10" key="1">
    <citation type="submission" date="2015-07" db="EMBL/GenBank/DDBJ databases">
        <title>Fjat-14205 dsm 2895.</title>
        <authorList>
            <person name="Liu B."/>
            <person name="Wang J."/>
            <person name="Zhu Y."/>
            <person name="Liu G."/>
            <person name="Chen Q."/>
            <person name="Chen Z."/>
            <person name="Lan J."/>
            <person name="Che J."/>
            <person name="Ge C."/>
            <person name="Shi H."/>
            <person name="Pan Z."/>
            <person name="Liu X."/>
        </authorList>
    </citation>
    <scope>NUCLEOTIDE SEQUENCE [LARGE SCALE GENOMIC DNA]</scope>
    <source>
        <strain evidence="10">DSM 25560</strain>
    </source>
</reference>
<feature type="transmembrane region" description="Helical" evidence="8">
    <location>
        <begin position="407"/>
        <end position="430"/>
    </location>
</feature>
<comment type="caution">
    <text evidence="9">The sequence shown here is derived from an EMBL/GenBank/DDBJ whole genome shotgun (WGS) entry which is preliminary data.</text>
</comment>
<evidence type="ECO:0000256" key="7">
    <source>
        <dbReference type="ARBA" id="ARBA00023136"/>
    </source>
</evidence>
<feature type="transmembrane region" description="Helical" evidence="8">
    <location>
        <begin position="7"/>
        <end position="31"/>
    </location>
</feature>
<dbReference type="PANTHER" id="PTHR47019:SF1">
    <property type="entry name" value="LIPID II FLIPPASE MURJ"/>
    <property type="match status" value="1"/>
</dbReference>
<feature type="transmembrane region" description="Helical" evidence="8">
    <location>
        <begin position="129"/>
        <end position="149"/>
    </location>
</feature>
<dbReference type="PRINTS" id="PR01806">
    <property type="entry name" value="VIRFACTRMVIN"/>
</dbReference>
<dbReference type="InterPro" id="IPR051050">
    <property type="entry name" value="Lipid_II_flippase_MurJ/MviN"/>
</dbReference>
<comment type="subcellular location">
    <subcellularLocation>
        <location evidence="1">Cell membrane</location>
        <topology evidence="1">Multi-pass membrane protein</topology>
    </subcellularLocation>
</comment>
<evidence type="ECO:0000256" key="1">
    <source>
        <dbReference type="ARBA" id="ARBA00004651"/>
    </source>
</evidence>
<feature type="transmembrane region" description="Helical" evidence="8">
    <location>
        <begin position="347"/>
        <end position="368"/>
    </location>
</feature>
<keyword evidence="2" id="KW-1003">Cell membrane</keyword>